<reference evidence="1" key="1">
    <citation type="submission" date="2018-10" db="EMBL/GenBank/DDBJ databases">
        <title>Effector identification in a new, highly contiguous assembly of the strawberry crown rot pathogen Phytophthora cactorum.</title>
        <authorList>
            <person name="Armitage A.D."/>
            <person name="Nellist C.F."/>
            <person name="Bates H."/>
            <person name="Vickerstaff R.J."/>
            <person name="Harrison R.J."/>
        </authorList>
    </citation>
    <scope>NUCLEOTIDE SEQUENCE</scope>
    <source>
        <strain evidence="1">4032</strain>
        <strain evidence="2">4040</strain>
    </source>
</reference>
<sequence>MNTSKDQGLPLFPDDDFVAYPLHAIAVALITQSAPASL</sequence>
<name>A0A8T1LJM5_9STRA</name>
<evidence type="ECO:0000313" key="3">
    <source>
        <dbReference type="Proteomes" id="UP000774804"/>
    </source>
</evidence>
<dbReference type="Proteomes" id="UP000736787">
    <property type="component" value="Unassembled WGS sequence"/>
</dbReference>
<gene>
    <name evidence="1" type="ORF">PC115_g18238</name>
    <name evidence="2" type="ORF">PC117_g20308</name>
</gene>
<dbReference type="Proteomes" id="UP000774804">
    <property type="component" value="Unassembled WGS sequence"/>
</dbReference>
<accession>A0A8T1LJM5</accession>
<organism evidence="1 3">
    <name type="scientific">Phytophthora cactorum</name>
    <dbReference type="NCBI Taxonomy" id="29920"/>
    <lineage>
        <taxon>Eukaryota</taxon>
        <taxon>Sar</taxon>
        <taxon>Stramenopiles</taxon>
        <taxon>Oomycota</taxon>
        <taxon>Peronosporomycetes</taxon>
        <taxon>Peronosporales</taxon>
        <taxon>Peronosporaceae</taxon>
        <taxon>Phytophthora</taxon>
    </lineage>
</organism>
<proteinExistence type="predicted"/>
<protein>
    <submittedName>
        <fullName evidence="1">Uncharacterized protein</fullName>
    </submittedName>
</protein>
<evidence type="ECO:0000313" key="1">
    <source>
        <dbReference type="EMBL" id="KAG2894165.1"/>
    </source>
</evidence>
<dbReference type="EMBL" id="RCMK01000937">
    <property type="protein sequence ID" value="KAG2907063.1"/>
    <property type="molecule type" value="Genomic_DNA"/>
</dbReference>
<evidence type="ECO:0000313" key="2">
    <source>
        <dbReference type="EMBL" id="KAG2907063.1"/>
    </source>
</evidence>
<comment type="caution">
    <text evidence="1">The sequence shown here is derived from an EMBL/GenBank/DDBJ whole genome shotgun (WGS) entry which is preliminary data.</text>
</comment>
<dbReference type="AlphaFoldDB" id="A0A8T1LJM5"/>
<dbReference type="EMBL" id="RCMI01000927">
    <property type="protein sequence ID" value="KAG2894165.1"/>
    <property type="molecule type" value="Genomic_DNA"/>
</dbReference>